<proteinExistence type="predicted"/>
<name>A0ABN8PPG8_9CNID</name>
<dbReference type="EMBL" id="CALNXI010000892">
    <property type="protein sequence ID" value="CAH3145458.1"/>
    <property type="molecule type" value="Genomic_DNA"/>
</dbReference>
<evidence type="ECO:0000313" key="1">
    <source>
        <dbReference type="EMBL" id="CAH3145458.1"/>
    </source>
</evidence>
<evidence type="ECO:0000313" key="2">
    <source>
        <dbReference type="Proteomes" id="UP001159427"/>
    </source>
</evidence>
<comment type="caution">
    <text evidence="1">The sequence shown here is derived from an EMBL/GenBank/DDBJ whole genome shotgun (WGS) entry which is preliminary data.</text>
</comment>
<sequence>MPRQKESYNLYPPLTVANVQLEKSFCVKYLATLISVYYSLIYPYLTYACTLWGNNYNAPLSQILKLQNKAVRSSSSSSSSSSLMESITPHYTSLDLLKFPDIVKLNTCMLFYDYFHHEKFPNIPVSLVSELHNYSTRRASSNQVAIPLFRTNLRRLCPSIIGSFFWNDIPQSIRDKPSKKMFKKALLRWYLAQY</sequence>
<protein>
    <recommendedName>
        <fullName evidence="3">Maturase K</fullName>
    </recommendedName>
</protein>
<dbReference type="Proteomes" id="UP001159427">
    <property type="component" value="Unassembled WGS sequence"/>
</dbReference>
<gene>
    <name evidence="1" type="ORF">PEVE_00043507</name>
</gene>
<evidence type="ECO:0008006" key="3">
    <source>
        <dbReference type="Google" id="ProtNLM"/>
    </source>
</evidence>
<reference evidence="1 2" key="1">
    <citation type="submission" date="2022-05" db="EMBL/GenBank/DDBJ databases">
        <authorList>
            <consortium name="Genoscope - CEA"/>
            <person name="William W."/>
        </authorList>
    </citation>
    <scope>NUCLEOTIDE SEQUENCE [LARGE SCALE GENOMIC DNA]</scope>
</reference>
<organism evidence="1 2">
    <name type="scientific">Porites evermanni</name>
    <dbReference type="NCBI Taxonomy" id="104178"/>
    <lineage>
        <taxon>Eukaryota</taxon>
        <taxon>Metazoa</taxon>
        <taxon>Cnidaria</taxon>
        <taxon>Anthozoa</taxon>
        <taxon>Hexacorallia</taxon>
        <taxon>Scleractinia</taxon>
        <taxon>Fungiina</taxon>
        <taxon>Poritidae</taxon>
        <taxon>Porites</taxon>
    </lineage>
</organism>
<keyword evidence="2" id="KW-1185">Reference proteome</keyword>
<accession>A0ABN8PPG8</accession>